<accession>A0ABR1ZRI1</accession>
<keyword evidence="2" id="KW-1185">Reference proteome</keyword>
<dbReference type="Proteomes" id="UP001472677">
    <property type="component" value="Unassembled WGS sequence"/>
</dbReference>
<proteinExistence type="predicted"/>
<evidence type="ECO:0000313" key="2">
    <source>
        <dbReference type="Proteomes" id="UP001472677"/>
    </source>
</evidence>
<dbReference type="EMBL" id="JBBPBM010001578">
    <property type="protein sequence ID" value="KAK8483254.1"/>
    <property type="molecule type" value="Genomic_DNA"/>
</dbReference>
<gene>
    <name evidence="1" type="ORF">V6N12_019165</name>
</gene>
<protein>
    <submittedName>
        <fullName evidence="1">Uncharacterized protein</fullName>
    </submittedName>
</protein>
<organism evidence="1 2">
    <name type="scientific">Hibiscus sabdariffa</name>
    <name type="common">roselle</name>
    <dbReference type="NCBI Taxonomy" id="183260"/>
    <lineage>
        <taxon>Eukaryota</taxon>
        <taxon>Viridiplantae</taxon>
        <taxon>Streptophyta</taxon>
        <taxon>Embryophyta</taxon>
        <taxon>Tracheophyta</taxon>
        <taxon>Spermatophyta</taxon>
        <taxon>Magnoliopsida</taxon>
        <taxon>eudicotyledons</taxon>
        <taxon>Gunneridae</taxon>
        <taxon>Pentapetalae</taxon>
        <taxon>rosids</taxon>
        <taxon>malvids</taxon>
        <taxon>Malvales</taxon>
        <taxon>Malvaceae</taxon>
        <taxon>Malvoideae</taxon>
        <taxon>Hibiscus</taxon>
    </lineage>
</organism>
<reference evidence="1 2" key="1">
    <citation type="journal article" date="2024" name="G3 (Bethesda)">
        <title>Genome assembly of Hibiscus sabdariffa L. provides insights into metabolisms of medicinal natural products.</title>
        <authorList>
            <person name="Kim T."/>
        </authorList>
    </citation>
    <scope>NUCLEOTIDE SEQUENCE [LARGE SCALE GENOMIC DNA]</scope>
    <source>
        <strain evidence="1">TK-2024</strain>
        <tissue evidence="1">Old leaves</tissue>
    </source>
</reference>
<comment type="caution">
    <text evidence="1">The sequence shown here is derived from an EMBL/GenBank/DDBJ whole genome shotgun (WGS) entry which is preliminary data.</text>
</comment>
<name>A0ABR1ZRI1_9ROSI</name>
<sequence>MPLIKPLYLGCSSLPLEGLANLMEMMTERDYQAHPMQTHYRNSESKCEDHRVLASNIFASLSSFLSWLEGVVFVYMAPVKELMTKLSDSSRFTWGTECRIGFKNSSGIQTDKGWWLWRNCKSIKKLQLKSCQSVGDGESFSSLMGGFVEIDSEFCFIEFHVGL</sequence>
<evidence type="ECO:0000313" key="1">
    <source>
        <dbReference type="EMBL" id="KAK8483254.1"/>
    </source>
</evidence>